<dbReference type="CDD" id="cd00093">
    <property type="entry name" value="HTH_XRE"/>
    <property type="match status" value="1"/>
</dbReference>
<dbReference type="Gene3D" id="1.10.260.40">
    <property type="entry name" value="lambda repressor-like DNA-binding domains"/>
    <property type="match status" value="1"/>
</dbReference>
<comment type="caution">
    <text evidence="2">The sequence shown here is derived from an EMBL/GenBank/DDBJ whole genome shotgun (WGS) entry which is preliminary data.</text>
</comment>
<reference evidence="3" key="1">
    <citation type="journal article" date="2019" name="Int. J. Syst. Evol. Microbiol.">
        <title>The Global Catalogue of Microorganisms (GCM) 10K type strain sequencing project: providing services to taxonomists for standard genome sequencing and annotation.</title>
        <authorList>
            <consortium name="The Broad Institute Genomics Platform"/>
            <consortium name="The Broad Institute Genome Sequencing Center for Infectious Disease"/>
            <person name="Wu L."/>
            <person name="Ma J."/>
        </authorList>
    </citation>
    <scope>NUCLEOTIDE SEQUENCE [LARGE SCALE GENOMIC DNA]</scope>
    <source>
        <strain evidence="3">JCM 5062</strain>
    </source>
</reference>
<gene>
    <name evidence="2" type="ORF">GCM10010393_38820</name>
</gene>
<dbReference type="RefSeq" id="WP_344362886.1">
    <property type="nucleotide sequence ID" value="NZ_BAAASR010000020.1"/>
</dbReference>
<evidence type="ECO:0000313" key="3">
    <source>
        <dbReference type="Proteomes" id="UP001499942"/>
    </source>
</evidence>
<keyword evidence="3" id="KW-1185">Reference proteome</keyword>
<name>A0ABP5ZS97_9ACTN</name>
<accession>A0ABP5ZS97</accession>
<dbReference type="PROSITE" id="PS50943">
    <property type="entry name" value="HTH_CROC1"/>
    <property type="match status" value="1"/>
</dbReference>
<dbReference type="EMBL" id="BAAASR010000020">
    <property type="protein sequence ID" value="GAA2502600.1"/>
    <property type="molecule type" value="Genomic_DNA"/>
</dbReference>
<dbReference type="SMART" id="SM00530">
    <property type="entry name" value="HTH_XRE"/>
    <property type="match status" value="1"/>
</dbReference>
<feature type="domain" description="HTH cro/C1-type" evidence="1">
    <location>
        <begin position="23"/>
        <end position="68"/>
    </location>
</feature>
<dbReference type="Pfam" id="PF01381">
    <property type="entry name" value="HTH_3"/>
    <property type="match status" value="1"/>
</dbReference>
<organism evidence="2 3">
    <name type="scientific">Streptomyces gobitricini</name>
    <dbReference type="NCBI Taxonomy" id="68211"/>
    <lineage>
        <taxon>Bacteria</taxon>
        <taxon>Bacillati</taxon>
        <taxon>Actinomycetota</taxon>
        <taxon>Actinomycetes</taxon>
        <taxon>Kitasatosporales</taxon>
        <taxon>Streptomycetaceae</taxon>
        <taxon>Streptomyces</taxon>
    </lineage>
</organism>
<evidence type="ECO:0000313" key="2">
    <source>
        <dbReference type="EMBL" id="GAA2502600.1"/>
    </source>
</evidence>
<dbReference type="InterPro" id="IPR001387">
    <property type="entry name" value="Cro/C1-type_HTH"/>
</dbReference>
<dbReference type="Proteomes" id="UP001499942">
    <property type="component" value="Unassembled WGS sequence"/>
</dbReference>
<sequence length="393" mass="41809">MTADRAELGRRVAYFRGVSRPRMTQQQLADRAGVALGTVRKIERGERAASGRMLETLADALGIDVPRLLGDATASCAVRDALPAISDAIAVYDIPTDGPVRPLSRLTSDVQQCTAARLAAQYKRIAHTAPDLLPELSRALHQADDADAERVAALLVSAYRSAGAAAYKYSAQDLSARLVELMRWAAARCGDPLIAAAVAYVRTEIFFAARAHRAGLAALETAIDRSPAPATPPTAAARGALHMRAAVIAARAGDATAARTHLGEAERLAGQAPEGLYGGTAFGPDSVRVHQVAVAVSLGGDHVGEALAMARAWKPPADMPAERRSGFYIELARAQLWAGRPGDAFESLTAARRIAPLHTREHPWVRHDVATLRRLRRSAAPALSAFAEWCHAI</sequence>
<proteinExistence type="predicted"/>
<dbReference type="SUPFAM" id="SSF47413">
    <property type="entry name" value="lambda repressor-like DNA-binding domains"/>
    <property type="match status" value="1"/>
</dbReference>
<protein>
    <recommendedName>
        <fullName evidence="1">HTH cro/C1-type domain-containing protein</fullName>
    </recommendedName>
</protein>
<dbReference type="InterPro" id="IPR010982">
    <property type="entry name" value="Lambda_DNA-bd_dom_sf"/>
</dbReference>
<evidence type="ECO:0000259" key="1">
    <source>
        <dbReference type="PROSITE" id="PS50943"/>
    </source>
</evidence>